<reference evidence="2" key="1">
    <citation type="journal article" date="2022" name="Mol. Ecol. Resour.">
        <title>The genomes of chicory, endive, great burdock and yacon provide insights into Asteraceae palaeo-polyploidization history and plant inulin production.</title>
        <authorList>
            <person name="Fan W."/>
            <person name="Wang S."/>
            <person name="Wang H."/>
            <person name="Wang A."/>
            <person name="Jiang F."/>
            <person name="Liu H."/>
            <person name="Zhao H."/>
            <person name="Xu D."/>
            <person name="Zhang Y."/>
        </authorList>
    </citation>
    <scope>NUCLEOTIDE SEQUENCE [LARGE SCALE GENOMIC DNA]</scope>
    <source>
        <strain evidence="2">cv. Yunnan</strain>
    </source>
</reference>
<proteinExistence type="predicted"/>
<name>A0ACB9GSW2_9ASTR</name>
<evidence type="ECO:0000313" key="1">
    <source>
        <dbReference type="EMBL" id="KAI3786532.1"/>
    </source>
</evidence>
<dbReference type="Proteomes" id="UP001056120">
    <property type="component" value="Linkage Group LG13"/>
</dbReference>
<keyword evidence="2" id="KW-1185">Reference proteome</keyword>
<organism evidence="1 2">
    <name type="scientific">Smallanthus sonchifolius</name>
    <dbReference type="NCBI Taxonomy" id="185202"/>
    <lineage>
        <taxon>Eukaryota</taxon>
        <taxon>Viridiplantae</taxon>
        <taxon>Streptophyta</taxon>
        <taxon>Embryophyta</taxon>
        <taxon>Tracheophyta</taxon>
        <taxon>Spermatophyta</taxon>
        <taxon>Magnoliopsida</taxon>
        <taxon>eudicotyledons</taxon>
        <taxon>Gunneridae</taxon>
        <taxon>Pentapetalae</taxon>
        <taxon>asterids</taxon>
        <taxon>campanulids</taxon>
        <taxon>Asterales</taxon>
        <taxon>Asteraceae</taxon>
        <taxon>Asteroideae</taxon>
        <taxon>Heliantheae alliance</taxon>
        <taxon>Millerieae</taxon>
        <taxon>Smallanthus</taxon>
    </lineage>
</organism>
<dbReference type="EMBL" id="CM042030">
    <property type="protein sequence ID" value="KAI3786532.1"/>
    <property type="molecule type" value="Genomic_DNA"/>
</dbReference>
<comment type="caution">
    <text evidence="1">The sequence shown here is derived from an EMBL/GenBank/DDBJ whole genome shotgun (WGS) entry which is preliminary data.</text>
</comment>
<evidence type="ECO:0000313" key="2">
    <source>
        <dbReference type="Proteomes" id="UP001056120"/>
    </source>
</evidence>
<accession>A0ACB9GSW2</accession>
<protein>
    <submittedName>
        <fullName evidence="1">Uncharacterized protein</fullName>
    </submittedName>
</protein>
<sequence>MVGATPGSGFWVTVLTEAGDPTAGLGFLLASPTMVVTVMVTRGRNGSAQLRSGGGLFSLVYLKQQVALKESLDGITGQCWWPTATAANPQPKQLLQRWRRQPRVFMTSARWKTSSGETTTTDCSLLECSWSRSTTRGKNLAYPSLFR</sequence>
<gene>
    <name evidence="1" type="ORF">L1987_40282</name>
</gene>
<reference evidence="1 2" key="2">
    <citation type="journal article" date="2022" name="Mol. Ecol. Resour.">
        <title>The genomes of chicory, endive, great burdock and yacon provide insights into Asteraceae paleo-polyploidization history and plant inulin production.</title>
        <authorList>
            <person name="Fan W."/>
            <person name="Wang S."/>
            <person name="Wang H."/>
            <person name="Wang A."/>
            <person name="Jiang F."/>
            <person name="Liu H."/>
            <person name="Zhao H."/>
            <person name="Xu D."/>
            <person name="Zhang Y."/>
        </authorList>
    </citation>
    <scope>NUCLEOTIDE SEQUENCE [LARGE SCALE GENOMIC DNA]</scope>
    <source>
        <strain evidence="2">cv. Yunnan</strain>
        <tissue evidence="1">Leaves</tissue>
    </source>
</reference>